<keyword evidence="3 5" id="KW-0808">Transferase</keyword>
<accession>A0A1X7BU83</accession>
<reference evidence="5 6" key="1">
    <citation type="submission" date="2017-03" db="EMBL/GenBank/DDBJ databases">
        <authorList>
            <person name="Afonso C.L."/>
            <person name="Miller P.J."/>
            <person name="Scott M.A."/>
            <person name="Spackman E."/>
            <person name="Goraichik I."/>
            <person name="Dimitrov K.M."/>
            <person name="Suarez D.L."/>
            <person name="Swayne D.E."/>
        </authorList>
    </citation>
    <scope>NUCLEOTIDE SEQUENCE [LARGE SCALE GENOMIC DNA]</scope>
    <source>
        <strain evidence="5 6">CECT 7745</strain>
    </source>
</reference>
<evidence type="ECO:0000256" key="1">
    <source>
        <dbReference type="ARBA" id="ARBA00007137"/>
    </source>
</evidence>
<comment type="similarity">
    <text evidence="1">Belongs to the trimethylamine methyltransferase family.</text>
</comment>
<gene>
    <name evidence="5" type="ORF">ROA7745_02949</name>
</gene>
<keyword evidence="2 5" id="KW-0489">Methyltransferase</keyword>
<dbReference type="OrthoDB" id="7791903at2"/>
<evidence type="ECO:0000256" key="3">
    <source>
        <dbReference type="ARBA" id="ARBA00022679"/>
    </source>
</evidence>
<dbReference type="InterPro" id="IPR010426">
    <property type="entry name" value="MTTB_MeTrfase"/>
</dbReference>
<protein>
    <submittedName>
        <fullName evidence="5">Trimethylamine methyltransferase (MTTB)</fullName>
    </submittedName>
</protein>
<dbReference type="Proteomes" id="UP000193224">
    <property type="component" value="Unassembled WGS sequence"/>
</dbReference>
<proteinExistence type="inferred from homology"/>
<dbReference type="GO" id="GO:0015948">
    <property type="term" value="P:methanogenesis"/>
    <property type="evidence" value="ECO:0007669"/>
    <property type="project" value="InterPro"/>
</dbReference>
<feature type="region of interest" description="Disordered" evidence="4">
    <location>
        <begin position="1"/>
        <end position="30"/>
    </location>
</feature>
<name>A0A1X7BU83_9RHOB</name>
<sequence>MSAIDQEKTTRRGRRESSRKARISRKADMSGIAKLKEQTHRLTLLNKTDASAVHEAVLKILWDFGVQVEHAGARSMLLKEQGCREAANGYIQMSPDLVHRALSTVPGCVKLYDLNGNLSVDTSSRLSSYAPGHNCVRVLDHVTRELRPCQLDDIRNTAIVCEKLPNIAMSCSLGYPSDVPAEDEALETAKVLLEHCSKPAVILAHDDEIQGRIFDHLKTLAGGAGNLADKPIALELMGPISPLKLPEDFCQRIINGARARVPIVCYPATFPGMSSPISVAGAIAQSSAEAIAGIVVHQLAEPGAPVISGSAVLPMDMRQADLAYGSPEYMLNGLGAADYFNSVGIPSWIGAGCSDSHDFDAQAASEAGANMAIAALASTPFVHNLGYLSGGRTGSLEMLVLCDELVGWTNQMAGGCVVDADAIAVEVVKRAALDNSYLTDQHTQDRYLSENWFPTLLERSDADAWLDRGSPDMRARIGHKLSEMLR</sequence>
<dbReference type="AlphaFoldDB" id="A0A1X7BU83"/>
<evidence type="ECO:0000313" key="5">
    <source>
        <dbReference type="EMBL" id="SMC13115.1"/>
    </source>
</evidence>
<dbReference type="EMBL" id="FWXB01000011">
    <property type="protein sequence ID" value="SMC13115.1"/>
    <property type="molecule type" value="Genomic_DNA"/>
</dbReference>
<dbReference type="Gene3D" id="3.20.20.480">
    <property type="entry name" value="Trimethylamine methyltransferase-like"/>
    <property type="match status" value="1"/>
</dbReference>
<dbReference type="Pfam" id="PF06253">
    <property type="entry name" value="MTTB"/>
    <property type="match status" value="1"/>
</dbReference>
<evidence type="ECO:0000313" key="6">
    <source>
        <dbReference type="Proteomes" id="UP000193224"/>
    </source>
</evidence>
<keyword evidence="6" id="KW-1185">Reference proteome</keyword>
<evidence type="ECO:0000256" key="4">
    <source>
        <dbReference type="SAM" id="MobiDB-lite"/>
    </source>
</evidence>
<organism evidence="5 6">
    <name type="scientific">Roseovarius aestuarii</name>
    <dbReference type="NCBI Taxonomy" id="475083"/>
    <lineage>
        <taxon>Bacteria</taxon>
        <taxon>Pseudomonadati</taxon>
        <taxon>Pseudomonadota</taxon>
        <taxon>Alphaproteobacteria</taxon>
        <taxon>Rhodobacterales</taxon>
        <taxon>Roseobacteraceae</taxon>
        <taxon>Roseovarius</taxon>
    </lineage>
</organism>
<evidence type="ECO:0000256" key="2">
    <source>
        <dbReference type="ARBA" id="ARBA00022603"/>
    </source>
</evidence>
<dbReference type="GO" id="GO:0008168">
    <property type="term" value="F:methyltransferase activity"/>
    <property type="evidence" value="ECO:0007669"/>
    <property type="project" value="UniProtKB-KW"/>
</dbReference>
<dbReference type="RefSeq" id="WP_085801053.1">
    <property type="nucleotide sequence ID" value="NZ_FWXB01000011.1"/>
</dbReference>
<dbReference type="InterPro" id="IPR038601">
    <property type="entry name" value="MttB-like_sf"/>
</dbReference>
<feature type="compositionally biased region" description="Basic and acidic residues" evidence="4">
    <location>
        <begin position="1"/>
        <end position="19"/>
    </location>
</feature>
<dbReference type="GO" id="GO:0032259">
    <property type="term" value="P:methylation"/>
    <property type="evidence" value="ECO:0007669"/>
    <property type="project" value="UniProtKB-KW"/>
</dbReference>